<accession>A0A197KBZ4</accession>
<name>A0A197KBZ4_9FUNG</name>
<dbReference type="EMBL" id="KV442015">
    <property type="protein sequence ID" value="OAQ35015.1"/>
    <property type="molecule type" value="Genomic_DNA"/>
</dbReference>
<dbReference type="PANTHER" id="PTHR19879:SF9">
    <property type="entry name" value="TRANSCRIPTION INITIATION FACTOR TFIID SUBUNIT 5"/>
    <property type="match status" value="1"/>
</dbReference>
<dbReference type="AlphaFoldDB" id="A0A197KBZ4"/>
<dbReference type="PROSITE" id="PS50082">
    <property type="entry name" value="WD_REPEATS_2"/>
    <property type="match status" value="1"/>
</dbReference>
<evidence type="ECO:0000313" key="2">
    <source>
        <dbReference type="EMBL" id="OAQ35015.1"/>
    </source>
</evidence>
<dbReference type="Pfam" id="PF00400">
    <property type="entry name" value="WD40"/>
    <property type="match status" value="1"/>
</dbReference>
<organism evidence="2 3">
    <name type="scientific">Linnemannia elongata AG-77</name>
    <dbReference type="NCBI Taxonomy" id="1314771"/>
    <lineage>
        <taxon>Eukaryota</taxon>
        <taxon>Fungi</taxon>
        <taxon>Fungi incertae sedis</taxon>
        <taxon>Mucoromycota</taxon>
        <taxon>Mortierellomycotina</taxon>
        <taxon>Mortierellomycetes</taxon>
        <taxon>Mortierellales</taxon>
        <taxon>Mortierellaceae</taxon>
        <taxon>Linnemannia</taxon>
    </lineage>
</organism>
<reference evidence="2 3" key="1">
    <citation type="submission" date="2016-05" db="EMBL/GenBank/DDBJ databases">
        <title>Genome sequencing reveals origins of a unique bacterial endosymbiosis in the earliest lineages of terrestrial Fungi.</title>
        <authorList>
            <consortium name="DOE Joint Genome Institute"/>
            <person name="Uehling J."/>
            <person name="Gryganskyi A."/>
            <person name="Hameed K."/>
            <person name="Tschaplinski T."/>
            <person name="Misztal P."/>
            <person name="Wu S."/>
            <person name="Desiro A."/>
            <person name="Vande Pol N."/>
            <person name="Du Z.-Y."/>
            <person name="Zienkiewicz A."/>
            <person name="Zienkiewicz K."/>
            <person name="Morin E."/>
            <person name="Tisserant E."/>
            <person name="Splivallo R."/>
            <person name="Hainaut M."/>
            <person name="Henrissat B."/>
            <person name="Ohm R."/>
            <person name="Kuo A."/>
            <person name="Yan J."/>
            <person name="Lipzen A."/>
            <person name="Nolan M."/>
            <person name="Labutti K."/>
            <person name="Barry K."/>
            <person name="Goldstein A."/>
            <person name="Labbe J."/>
            <person name="Schadt C."/>
            <person name="Tuskan G."/>
            <person name="Grigoriev I."/>
            <person name="Martin F."/>
            <person name="Vilgalys R."/>
            <person name="Bonito G."/>
        </authorList>
    </citation>
    <scope>NUCLEOTIDE SEQUENCE [LARGE SCALE GENOMIC DNA]</scope>
    <source>
        <strain evidence="2 3">AG-77</strain>
    </source>
</reference>
<dbReference type="InterPro" id="IPR015943">
    <property type="entry name" value="WD40/YVTN_repeat-like_dom_sf"/>
</dbReference>
<dbReference type="SMART" id="SM00320">
    <property type="entry name" value="WD40"/>
    <property type="match status" value="1"/>
</dbReference>
<gene>
    <name evidence="2" type="ORF">K457DRAFT_898130</name>
</gene>
<dbReference type="PANTHER" id="PTHR19879">
    <property type="entry name" value="TRANSCRIPTION INITIATION FACTOR TFIID"/>
    <property type="match status" value="1"/>
</dbReference>
<dbReference type="Proteomes" id="UP000078512">
    <property type="component" value="Unassembled WGS sequence"/>
</dbReference>
<dbReference type="PROSITE" id="PS50294">
    <property type="entry name" value="WD_REPEATS_REGION"/>
    <property type="match status" value="1"/>
</dbReference>
<dbReference type="InterPro" id="IPR036322">
    <property type="entry name" value="WD40_repeat_dom_sf"/>
</dbReference>
<feature type="repeat" description="WD" evidence="1">
    <location>
        <begin position="32"/>
        <end position="63"/>
    </location>
</feature>
<protein>
    <submittedName>
        <fullName evidence="2">Uncharacterized protein</fullName>
    </submittedName>
</protein>
<sequence length="80" mass="8615">FSPDGLQIAIGGGSENEVTLWSVEFCATAFVLSGHKSAVMSVAFSPCGRWLASGSEDRTVRLWTPVVEQLVMLRSVTGQR</sequence>
<proteinExistence type="predicted"/>
<evidence type="ECO:0000313" key="3">
    <source>
        <dbReference type="Proteomes" id="UP000078512"/>
    </source>
</evidence>
<evidence type="ECO:0000256" key="1">
    <source>
        <dbReference type="PROSITE-ProRule" id="PRU00221"/>
    </source>
</evidence>
<feature type="non-terminal residue" evidence="2">
    <location>
        <position position="1"/>
    </location>
</feature>
<dbReference type="Gene3D" id="2.130.10.10">
    <property type="entry name" value="YVTN repeat-like/Quinoprotein amine dehydrogenase"/>
    <property type="match status" value="1"/>
</dbReference>
<keyword evidence="3" id="KW-1185">Reference proteome</keyword>
<dbReference type="OrthoDB" id="2405918at2759"/>
<dbReference type="InterPro" id="IPR001680">
    <property type="entry name" value="WD40_rpt"/>
</dbReference>
<dbReference type="SUPFAM" id="SSF50978">
    <property type="entry name" value="WD40 repeat-like"/>
    <property type="match status" value="1"/>
</dbReference>
<keyword evidence="1" id="KW-0853">WD repeat</keyword>